<reference evidence="7" key="1">
    <citation type="submission" date="2020-11" db="EMBL/GenBank/DDBJ databases">
        <title>Isolation and identification of active actinomycetes.</title>
        <authorList>
            <person name="Yu B."/>
        </authorList>
    </citation>
    <scope>NUCLEOTIDE SEQUENCE</scope>
    <source>
        <strain evidence="7">NEAU-YB345</strain>
    </source>
</reference>
<sequence length="324" mass="33743">MIEIQRLVKRYGDKTAVDGLNFTVKPGVVTGFLGPNGAGKSTTMRMILGLDAPTSGSVLVNGKRYAQHTAPLQEVGALLEAKSIHPGRSAYNHLNSLALTHGIPRRRVDEVIELAGLGKVAKKRAGAFSLGMGQRLGIAAALLGDPQTIMLDEPVNGLDPEGVLWIRTLLTNLASEGRTVFVSSHLMSEMALTATDLIIVGRGKLLADTTVADFIESAGGDSVKVVSSDATRLRELLLGPDVTVTGAAGSEELQVNGLTAREIGQKAADAAIAVYELTPQVVSLEEAFMALTGDTVEYRSNGSTGATGASAAAGDKEQKEVVAA</sequence>
<organism evidence="7 8">
    <name type="scientific">Streptacidiphilus fuscans</name>
    <dbReference type="NCBI Taxonomy" id="2789292"/>
    <lineage>
        <taxon>Bacteria</taxon>
        <taxon>Bacillati</taxon>
        <taxon>Actinomycetota</taxon>
        <taxon>Actinomycetes</taxon>
        <taxon>Kitasatosporales</taxon>
        <taxon>Streptomycetaceae</taxon>
        <taxon>Streptacidiphilus</taxon>
    </lineage>
</organism>
<evidence type="ECO:0000256" key="4">
    <source>
        <dbReference type="ARBA" id="ARBA00022840"/>
    </source>
</evidence>
<evidence type="ECO:0000313" key="8">
    <source>
        <dbReference type="Proteomes" id="UP000657385"/>
    </source>
</evidence>
<keyword evidence="4 7" id="KW-0067">ATP-binding</keyword>
<feature type="region of interest" description="Disordered" evidence="5">
    <location>
        <begin position="299"/>
        <end position="324"/>
    </location>
</feature>
<dbReference type="PANTHER" id="PTHR43335">
    <property type="entry name" value="ABC TRANSPORTER, ATP-BINDING PROTEIN"/>
    <property type="match status" value="1"/>
</dbReference>
<proteinExistence type="inferred from homology"/>
<dbReference type="InterPro" id="IPR003439">
    <property type="entry name" value="ABC_transporter-like_ATP-bd"/>
</dbReference>
<dbReference type="SMART" id="SM00382">
    <property type="entry name" value="AAA"/>
    <property type="match status" value="1"/>
</dbReference>
<dbReference type="GO" id="GO:0005524">
    <property type="term" value="F:ATP binding"/>
    <property type="evidence" value="ECO:0007669"/>
    <property type="project" value="UniProtKB-KW"/>
</dbReference>
<accession>A0A931B5D1</accession>
<evidence type="ECO:0000256" key="3">
    <source>
        <dbReference type="ARBA" id="ARBA00022741"/>
    </source>
</evidence>
<evidence type="ECO:0000256" key="1">
    <source>
        <dbReference type="ARBA" id="ARBA00005417"/>
    </source>
</evidence>
<gene>
    <name evidence="7" type="ORF">I2501_21350</name>
</gene>
<feature type="domain" description="ABC transporter" evidence="6">
    <location>
        <begin position="2"/>
        <end position="227"/>
    </location>
</feature>
<keyword evidence="2" id="KW-0813">Transport</keyword>
<evidence type="ECO:0000259" key="6">
    <source>
        <dbReference type="PROSITE" id="PS50893"/>
    </source>
</evidence>
<dbReference type="SUPFAM" id="SSF52540">
    <property type="entry name" value="P-loop containing nucleoside triphosphate hydrolases"/>
    <property type="match status" value="1"/>
</dbReference>
<dbReference type="GO" id="GO:0016887">
    <property type="term" value="F:ATP hydrolysis activity"/>
    <property type="evidence" value="ECO:0007669"/>
    <property type="project" value="InterPro"/>
</dbReference>
<dbReference type="AlphaFoldDB" id="A0A931B5D1"/>
<comment type="similarity">
    <text evidence="1">Belongs to the ABC transporter superfamily.</text>
</comment>
<feature type="compositionally biased region" description="Low complexity" evidence="5">
    <location>
        <begin position="302"/>
        <end position="313"/>
    </location>
</feature>
<dbReference type="Proteomes" id="UP000657385">
    <property type="component" value="Unassembled WGS sequence"/>
</dbReference>
<name>A0A931B5D1_9ACTN</name>
<dbReference type="Pfam" id="PF00005">
    <property type="entry name" value="ABC_tran"/>
    <property type="match status" value="1"/>
</dbReference>
<comment type="caution">
    <text evidence="7">The sequence shown here is derived from an EMBL/GenBank/DDBJ whole genome shotgun (WGS) entry which is preliminary data.</text>
</comment>
<keyword evidence="8" id="KW-1185">Reference proteome</keyword>
<dbReference type="InterPro" id="IPR027417">
    <property type="entry name" value="P-loop_NTPase"/>
</dbReference>
<dbReference type="Gene3D" id="3.40.50.300">
    <property type="entry name" value="P-loop containing nucleotide triphosphate hydrolases"/>
    <property type="match status" value="1"/>
</dbReference>
<dbReference type="PANTHER" id="PTHR43335:SF4">
    <property type="entry name" value="ABC TRANSPORTER, ATP-BINDING PROTEIN"/>
    <property type="match status" value="1"/>
</dbReference>
<dbReference type="EMBL" id="JADPRT010000009">
    <property type="protein sequence ID" value="MBF9070573.1"/>
    <property type="molecule type" value="Genomic_DNA"/>
</dbReference>
<dbReference type="RefSeq" id="WP_196195760.1">
    <property type="nucleotide sequence ID" value="NZ_JADPRT010000009.1"/>
</dbReference>
<evidence type="ECO:0000256" key="2">
    <source>
        <dbReference type="ARBA" id="ARBA00022448"/>
    </source>
</evidence>
<evidence type="ECO:0000256" key="5">
    <source>
        <dbReference type="SAM" id="MobiDB-lite"/>
    </source>
</evidence>
<protein>
    <submittedName>
        <fullName evidence="7">ATP-binding cassette domain-containing protein</fullName>
    </submittedName>
</protein>
<dbReference type="InterPro" id="IPR003593">
    <property type="entry name" value="AAA+_ATPase"/>
</dbReference>
<evidence type="ECO:0000313" key="7">
    <source>
        <dbReference type="EMBL" id="MBF9070573.1"/>
    </source>
</evidence>
<feature type="compositionally biased region" description="Basic and acidic residues" evidence="5">
    <location>
        <begin position="314"/>
        <end position="324"/>
    </location>
</feature>
<dbReference type="PROSITE" id="PS50893">
    <property type="entry name" value="ABC_TRANSPORTER_2"/>
    <property type="match status" value="1"/>
</dbReference>
<keyword evidence="3" id="KW-0547">Nucleotide-binding</keyword>